<dbReference type="Proteomes" id="UP000017559">
    <property type="component" value="Unassembled WGS sequence"/>
</dbReference>
<dbReference type="KEGG" id="mrr:Moror_6898"/>
<evidence type="ECO:0000313" key="2">
    <source>
        <dbReference type="Proteomes" id="UP000017559"/>
    </source>
</evidence>
<comment type="caution">
    <text evidence="1">The sequence shown here is derived from an EMBL/GenBank/DDBJ whole genome shotgun (WGS) entry which is preliminary data.</text>
</comment>
<dbReference type="HOGENOM" id="CLU_063486_0_0_1"/>
<organism evidence="1 2">
    <name type="scientific">Moniliophthora roreri (strain MCA 2997)</name>
    <name type="common">Cocoa frosty pod rot fungus</name>
    <name type="synonym">Crinipellis roreri</name>
    <dbReference type="NCBI Taxonomy" id="1381753"/>
    <lineage>
        <taxon>Eukaryota</taxon>
        <taxon>Fungi</taxon>
        <taxon>Dikarya</taxon>
        <taxon>Basidiomycota</taxon>
        <taxon>Agaricomycotina</taxon>
        <taxon>Agaricomycetes</taxon>
        <taxon>Agaricomycetidae</taxon>
        <taxon>Agaricales</taxon>
        <taxon>Marasmiineae</taxon>
        <taxon>Marasmiaceae</taxon>
        <taxon>Moniliophthora</taxon>
    </lineage>
</organism>
<reference evidence="1 2" key="1">
    <citation type="journal article" date="2014" name="BMC Genomics">
        <title>Genome and secretome analysis of the hemibiotrophic fungal pathogen, Moniliophthora roreri, which causes frosty pod rot disease of cacao: mechanisms of the biotrophic and necrotrophic phases.</title>
        <authorList>
            <person name="Meinhardt L.W."/>
            <person name="Costa G.G.L."/>
            <person name="Thomazella D.P.T."/>
            <person name="Teixeira P.J.P.L."/>
            <person name="Carazzolle M.F."/>
            <person name="Schuster S.C."/>
            <person name="Carlson J.E."/>
            <person name="Guiltinan M.J."/>
            <person name="Mieczkowski P."/>
            <person name="Farmer A."/>
            <person name="Ramaraj T."/>
            <person name="Crozier J."/>
            <person name="Davis R.E."/>
            <person name="Shao J."/>
            <person name="Melnick R.L."/>
            <person name="Pereira G.A.G."/>
            <person name="Bailey B.A."/>
        </authorList>
    </citation>
    <scope>NUCLEOTIDE SEQUENCE [LARGE SCALE GENOMIC DNA]</scope>
    <source>
        <strain evidence="1 2">MCA 2997</strain>
    </source>
</reference>
<dbReference type="SUPFAM" id="SSF48403">
    <property type="entry name" value="Ankyrin repeat"/>
    <property type="match status" value="1"/>
</dbReference>
<evidence type="ECO:0008006" key="3">
    <source>
        <dbReference type="Google" id="ProtNLM"/>
    </source>
</evidence>
<sequence length="239" mass="27156">MPLNMNGLSVELLYEIQLVAHSPSLPLVNRRFHGIFSASPPSYKAQYLRHVANPLQYPIACDEKVVALLPPPTRPLDLPRHLFRHLSPAKKYEDDPPLPFLTFLYNHSPYPPDPNTHSGYALTKAVHARFVRLVRFLLSHGASPTPKDGLAVNIAIRQKDLAMVKLLIERPPGKGKKRRRLGDRIQVSQDMLKTAVKCRARDIVVYFTQEKGCVPDMQTLYALGISQLKPTREDYHFHD</sequence>
<name>V2XBY1_MONRO</name>
<gene>
    <name evidence="1" type="ORF">Moror_6898</name>
</gene>
<dbReference type="OrthoDB" id="539213at2759"/>
<evidence type="ECO:0000313" key="1">
    <source>
        <dbReference type="EMBL" id="ESK96678.1"/>
    </source>
</evidence>
<accession>V2XBY1</accession>
<dbReference type="AlphaFoldDB" id="V2XBY1"/>
<protein>
    <recommendedName>
        <fullName evidence="3">Ankyrin repeat protein</fullName>
    </recommendedName>
</protein>
<keyword evidence="2" id="KW-1185">Reference proteome</keyword>
<dbReference type="Gene3D" id="1.25.40.20">
    <property type="entry name" value="Ankyrin repeat-containing domain"/>
    <property type="match status" value="1"/>
</dbReference>
<dbReference type="EMBL" id="AWSO01000045">
    <property type="protein sequence ID" value="ESK96678.1"/>
    <property type="molecule type" value="Genomic_DNA"/>
</dbReference>
<proteinExistence type="predicted"/>
<dbReference type="InterPro" id="IPR036770">
    <property type="entry name" value="Ankyrin_rpt-contain_sf"/>
</dbReference>